<keyword evidence="3" id="KW-1185">Reference proteome</keyword>
<name>A0A9Q3PJV9_9BASI</name>
<accession>A0A9Q3PJV9</accession>
<dbReference type="Proteomes" id="UP000765509">
    <property type="component" value="Unassembled WGS sequence"/>
</dbReference>
<proteinExistence type="predicted"/>
<protein>
    <submittedName>
        <fullName evidence="2">Uncharacterized protein</fullName>
    </submittedName>
</protein>
<dbReference type="AlphaFoldDB" id="A0A9Q3PJV9"/>
<feature type="region of interest" description="Disordered" evidence="1">
    <location>
        <begin position="116"/>
        <end position="143"/>
    </location>
</feature>
<comment type="caution">
    <text evidence="2">The sequence shown here is derived from an EMBL/GenBank/DDBJ whole genome shotgun (WGS) entry which is preliminary data.</text>
</comment>
<evidence type="ECO:0000313" key="3">
    <source>
        <dbReference type="Proteomes" id="UP000765509"/>
    </source>
</evidence>
<organism evidence="2 3">
    <name type="scientific">Austropuccinia psidii MF-1</name>
    <dbReference type="NCBI Taxonomy" id="1389203"/>
    <lineage>
        <taxon>Eukaryota</taxon>
        <taxon>Fungi</taxon>
        <taxon>Dikarya</taxon>
        <taxon>Basidiomycota</taxon>
        <taxon>Pucciniomycotina</taxon>
        <taxon>Pucciniomycetes</taxon>
        <taxon>Pucciniales</taxon>
        <taxon>Sphaerophragmiaceae</taxon>
        <taxon>Austropuccinia</taxon>
    </lineage>
</organism>
<evidence type="ECO:0000313" key="2">
    <source>
        <dbReference type="EMBL" id="MBW0564424.1"/>
    </source>
</evidence>
<sequence length="143" mass="17185">MRQDYGKPSWPWWEEQIFAKWENDSWKFRMENSYKEAIFDIERDRPMFWFLKKKDILTALHPEMSETIVHRRILRKCGGYLDHAIRSRFIEASSTEDYINSMEDITTRTKIGRNWYKPPIDNKTSGKPISKPKATSQSPFEMS</sequence>
<gene>
    <name evidence="2" type="ORF">O181_104139</name>
</gene>
<dbReference type="EMBL" id="AVOT02075799">
    <property type="protein sequence ID" value="MBW0564424.1"/>
    <property type="molecule type" value="Genomic_DNA"/>
</dbReference>
<feature type="compositionally biased region" description="Polar residues" evidence="1">
    <location>
        <begin position="122"/>
        <end position="143"/>
    </location>
</feature>
<evidence type="ECO:0000256" key="1">
    <source>
        <dbReference type="SAM" id="MobiDB-lite"/>
    </source>
</evidence>
<reference evidence="2" key="1">
    <citation type="submission" date="2021-03" db="EMBL/GenBank/DDBJ databases">
        <title>Draft genome sequence of rust myrtle Austropuccinia psidii MF-1, a brazilian biotype.</title>
        <authorList>
            <person name="Quecine M.C."/>
            <person name="Pachon D.M.R."/>
            <person name="Bonatelli M.L."/>
            <person name="Correr F.H."/>
            <person name="Franceschini L.M."/>
            <person name="Leite T.F."/>
            <person name="Margarido G.R.A."/>
            <person name="Almeida C.A."/>
            <person name="Ferrarezi J.A."/>
            <person name="Labate C.A."/>
        </authorList>
    </citation>
    <scope>NUCLEOTIDE SEQUENCE</scope>
    <source>
        <strain evidence="2">MF-1</strain>
    </source>
</reference>